<evidence type="ECO:0000313" key="2">
    <source>
        <dbReference type="EMBL" id="MBN8660465.1"/>
    </source>
</evidence>
<comment type="caution">
    <text evidence="2">The sequence shown here is derived from an EMBL/GenBank/DDBJ whole genome shotgun (WGS) entry which is preliminary data.</text>
</comment>
<dbReference type="Proteomes" id="UP000664277">
    <property type="component" value="Unassembled WGS sequence"/>
</dbReference>
<evidence type="ECO:0008006" key="4">
    <source>
        <dbReference type="Google" id="ProtNLM"/>
    </source>
</evidence>
<gene>
    <name evidence="2" type="ORF">J0M35_08900</name>
</gene>
<evidence type="ECO:0000313" key="3">
    <source>
        <dbReference type="Proteomes" id="UP000664277"/>
    </source>
</evidence>
<proteinExistence type="predicted"/>
<protein>
    <recommendedName>
        <fullName evidence="4">DUF4476 domain-containing protein</fullName>
    </recommendedName>
</protein>
<evidence type="ECO:0000256" key="1">
    <source>
        <dbReference type="SAM" id="SignalP"/>
    </source>
</evidence>
<keyword evidence="1" id="KW-0732">Signal</keyword>
<dbReference type="AlphaFoldDB" id="A0A8J7PJT2"/>
<sequence>MKSKSVLSCIALLVYYFICVCNAAMAVEEKKCEIEANDRTKSVVSLAMRRLADIVASKRTKSLDSDLHSYGKLSDQILSASRCETLVAPVLQSLLTPEQLGLFAAECRTKSRTANSAGSAADAIYYEAGYSVALRKLARVKGMNSKLVVNPLKAVFECDEVSALFFDEQLELMRQLRTSKGLSFSQ</sequence>
<reference evidence="2" key="1">
    <citation type="submission" date="2021-02" db="EMBL/GenBank/DDBJ databases">
        <title>Genome-Resolved Metagenomics of a Microbial Community Performing Photosynthetic Biological Nutrient Removal.</title>
        <authorList>
            <person name="Mcdaniel E.A."/>
        </authorList>
    </citation>
    <scope>NUCLEOTIDE SEQUENCE</scope>
    <source>
        <strain evidence="2">UWPOB_OBS1</strain>
    </source>
</reference>
<organism evidence="2 3">
    <name type="scientific">Candidatus Obscuribacter phosphatis</name>
    <dbReference type="NCBI Taxonomy" id="1906157"/>
    <lineage>
        <taxon>Bacteria</taxon>
        <taxon>Bacillati</taxon>
        <taxon>Candidatus Melainabacteria</taxon>
        <taxon>Candidatus Obscuribacterales</taxon>
        <taxon>Candidatus Obscuribacteraceae</taxon>
        <taxon>Candidatus Obscuribacter</taxon>
    </lineage>
</organism>
<dbReference type="EMBL" id="JAFLCK010000010">
    <property type="protein sequence ID" value="MBN8660465.1"/>
    <property type="molecule type" value="Genomic_DNA"/>
</dbReference>
<accession>A0A8J7PJT2</accession>
<name>A0A8J7PJT2_9BACT</name>
<feature type="chain" id="PRO_5035308222" description="DUF4476 domain-containing protein" evidence="1">
    <location>
        <begin position="27"/>
        <end position="186"/>
    </location>
</feature>
<feature type="signal peptide" evidence="1">
    <location>
        <begin position="1"/>
        <end position="26"/>
    </location>
</feature>